<evidence type="ECO:0000313" key="3">
    <source>
        <dbReference type="EMBL" id="GGB89088.1"/>
    </source>
</evidence>
<comment type="caution">
    <text evidence="4">The sequence shown here is derived from an EMBL/GenBank/DDBJ whole genome shotgun (WGS) entry which is preliminary data.</text>
</comment>
<dbReference type="PANTHER" id="PTHR33745:SF3">
    <property type="entry name" value="RSBT CO-ANTAGONIST PROTEIN RSBRC"/>
    <property type="match status" value="1"/>
</dbReference>
<organism evidence="4 5">
    <name type="scientific">Pseudoduganella buxea</name>
    <dbReference type="NCBI Taxonomy" id="1949069"/>
    <lineage>
        <taxon>Bacteria</taxon>
        <taxon>Pseudomonadati</taxon>
        <taxon>Pseudomonadota</taxon>
        <taxon>Betaproteobacteria</taxon>
        <taxon>Burkholderiales</taxon>
        <taxon>Oxalobacteraceae</taxon>
        <taxon>Telluria group</taxon>
        <taxon>Pseudoduganella</taxon>
    </lineage>
</organism>
<accession>A0A6I3SQU5</accession>
<dbReference type="InterPro" id="IPR051932">
    <property type="entry name" value="Bact_StressResp_Reg"/>
</dbReference>
<dbReference type="InterPro" id="IPR002645">
    <property type="entry name" value="STAS_dom"/>
</dbReference>
<dbReference type="CDD" id="cd07041">
    <property type="entry name" value="STAS_RsbR_RsbS_like"/>
    <property type="match status" value="1"/>
</dbReference>
<name>A0A6I3SQU5_9BURK</name>
<gene>
    <name evidence="3" type="primary">rsbR</name>
    <name evidence="3" type="ORF">GCM10011572_08960</name>
    <name evidence="4" type="ORF">GM672_01750</name>
</gene>
<dbReference type="PANTHER" id="PTHR33745">
    <property type="entry name" value="RSBT ANTAGONIST PROTEIN RSBS-RELATED"/>
    <property type="match status" value="1"/>
</dbReference>
<feature type="domain" description="STAS" evidence="2">
    <location>
        <begin position="162"/>
        <end position="273"/>
    </location>
</feature>
<proteinExistence type="predicted"/>
<reference evidence="3" key="4">
    <citation type="submission" date="2024-05" db="EMBL/GenBank/DDBJ databases">
        <authorList>
            <person name="Sun Q."/>
            <person name="Zhou Y."/>
        </authorList>
    </citation>
    <scope>NUCLEOTIDE SEQUENCE</scope>
    <source>
        <strain evidence="3">CGMCC 1.15931</strain>
    </source>
</reference>
<dbReference type="AlphaFoldDB" id="A0A6I3SQU5"/>
<dbReference type="EMBL" id="BMKG01000003">
    <property type="protein sequence ID" value="GGB89088.1"/>
    <property type="molecule type" value="Genomic_DNA"/>
</dbReference>
<evidence type="ECO:0000313" key="4">
    <source>
        <dbReference type="EMBL" id="MTV51448.1"/>
    </source>
</evidence>
<reference evidence="6" key="2">
    <citation type="journal article" date="2019" name="Int. J. Syst. Evol. Microbiol.">
        <title>The Global Catalogue of Microorganisms (GCM) 10K type strain sequencing project: providing services to taxonomists for standard genome sequencing and annotation.</title>
        <authorList>
            <consortium name="The Broad Institute Genomics Platform"/>
            <consortium name="The Broad Institute Genome Sequencing Center for Infectious Disease"/>
            <person name="Wu L."/>
            <person name="Ma J."/>
        </authorList>
    </citation>
    <scope>NUCLEOTIDE SEQUENCE [LARGE SCALE GENOMIC DNA]</scope>
    <source>
        <strain evidence="6">CGMCC 1.15931</strain>
    </source>
</reference>
<dbReference type="Pfam" id="PF01740">
    <property type="entry name" value="STAS"/>
    <property type="match status" value="1"/>
</dbReference>
<keyword evidence="1" id="KW-0597">Phosphoprotein</keyword>
<dbReference type="PROSITE" id="PS50801">
    <property type="entry name" value="STAS"/>
    <property type="match status" value="1"/>
</dbReference>
<evidence type="ECO:0000256" key="1">
    <source>
        <dbReference type="ARBA" id="ARBA00022553"/>
    </source>
</evidence>
<sequence>MSLAMTGHLAKILNENQEALLEGWLGGMMSRMVRRDKAAEADIRQQATRFIPLVVKAVEKGQTYDFDAPAWSEVRQQLSEMSAARVRQGFSPTETATFIFSLKEPLFALLRQTLSDDPSALATEVTDTGALFDRMGLFTVEEYQRGREQVIMRQQQELLELSTPVVQLWKDVLALPLIGTLDSARTQVVMENLLQKIIETGASIAIIDITGVPTVDTLVAQHLLKTVAAARLMGADCIISGIRPQIAQTIVHLGVNLEDVITKATLADAFLIALKRVGATVTRAEQAN</sequence>
<keyword evidence="6" id="KW-1185">Reference proteome</keyword>
<reference evidence="3" key="1">
    <citation type="journal article" date="2014" name="Int. J. Syst. Evol. Microbiol.">
        <title>Complete genome of a new Firmicutes species belonging to the dominant human colonic microbiota ('Ruminococcus bicirculans') reveals two chromosomes and a selective capacity to utilize plant glucans.</title>
        <authorList>
            <consortium name="NISC Comparative Sequencing Program"/>
            <person name="Wegmann U."/>
            <person name="Louis P."/>
            <person name="Goesmann A."/>
            <person name="Henrissat B."/>
            <person name="Duncan S.H."/>
            <person name="Flint H.J."/>
        </authorList>
    </citation>
    <scope>NUCLEOTIDE SEQUENCE</scope>
    <source>
        <strain evidence="3">CGMCC 1.15931</strain>
    </source>
</reference>
<evidence type="ECO:0000259" key="2">
    <source>
        <dbReference type="PROSITE" id="PS50801"/>
    </source>
</evidence>
<dbReference type="Gene3D" id="3.30.750.24">
    <property type="entry name" value="STAS domain"/>
    <property type="match status" value="1"/>
</dbReference>
<reference evidence="4 5" key="3">
    <citation type="submission" date="2019-11" db="EMBL/GenBank/DDBJ databases">
        <title>Type strains purchased from KCTC, JCM and DSMZ.</title>
        <authorList>
            <person name="Lu H."/>
        </authorList>
    </citation>
    <scope>NUCLEOTIDE SEQUENCE [LARGE SCALE GENOMIC DNA]</scope>
    <source>
        <strain evidence="4 5">KCTC 52429</strain>
    </source>
</reference>
<protein>
    <submittedName>
        <fullName evidence="3">Polyvinylalcohol dehydrogenase</fullName>
    </submittedName>
    <submittedName>
        <fullName evidence="4">STAS domain-containing protein</fullName>
    </submittedName>
</protein>
<evidence type="ECO:0000313" key="6">
    <source>
        <dbReference type="Proteomes" id="UP000622638"/>
    </source>
</evidence>
<dbReference type="RefSeq" id="WP_155468815.1">
    <property type="nucleotide sequence ID" value="NZ_BMKG01000003.1"/>
</dbReference>
<evidence type="ECO:0000313" key="5">
    <source>
        <dbReference type="Proteomes" id="UP000430634"/>
    </source>
</evidence>
<dbReference type="Proteomes" id="UP000622638">
    <property type="component" value="Unassembled WGS sequence"/>
</dbReference>
<dbReference type="SUPFAM" id="SSF52091">
    <property type="entry name" value="SpoIIaa-like"/>
    <property type="match status" value="1"/>
</dbReference>
<dbReference type="EMBL" id="WNKZ01000003">
    <property type="protein sequence ID" value="MTV51448.1"/>
    <property type="molecule type" value="Genomic_DNA"/>
</dbReference>
<dbReference type="OrthoDB" id="9800154at2"/>
<dbReference type="InterPro" id="IPR036513">
    <property type="entry name" value="STAS_dom_sf"/>
</dbReference>
<dbReference type="Proteomes" id="UP000430634">
    <property type="component" value="Unassembled WGS sequence"/>
</dbReference>
<dbReference type="InterPro" id="IPR025751">
    <property type="entry name" value="RsbRD_N_dom"/>
</dbReference>
<dbReference type="Pfam" id="PF14361">
    <property type="entry name" value="RsbRD_N"/>
    <property type="match status" value="1"/>
</dbReference>